<accession>A0AB37U846</accession>
<dbReference type="PANTHER" id="PTHR23416:SF78">
    <property type="entry name" value="LIPOPOLYSACCHARIDE BIOSYNTHESIS O-ACETYL TRANSFERASE WBBJ-RELATED"/>
    <property type="match status" value="1"/>
</dbReference>
<dbReference type="GO" id="GO:0043886">
    <property type="term" value="F:structural constituent of carboxysome shell"/>
    <property type="evidence" value="ECO:0007669"/>
    <property type="project" value="UniProtKB-ARBA"/>
</dbReference>
<comment type="caution">
    <text evidence="2">The sequence shown here is derived from an EMBL/GenBank/DDBJ whole genome shotgun (WGS) entry which is preliminary data.</text>
</comment>
<dbReference type="SUPFAM" id="SSF55781">
    <property type="entry name" value="GAF domain-like"/>
    <property type="match status" value="1"/>
</dbReference>
<dbReference type="SMART" id="SM00065">
    <property type="entry name" value="GAF"/>
    <property type="match status" value="1"/>
</dbReference>
<dbReference type="InterPro" id="IPR003018">
    <property type="entry name" value="GAF"/>
</dbReference>
<dbReference type="InterPro" id="IPR001451">
    <property type="entry name" value="Hexapep"/>
</dbReference>
<dbReference type="PANTHER" id="PTHR23416">
    <property type="entry name" value="SIALIC ACID SYNTHASE-RELATED"/>
    <property type="match status" value="1"/>
</dbReference>
<dbReference type="Proteomes" id="UP000282574">
    <property type="component" value="Unassembled WGS sequence"/>
</dbReference>
<dbReference type="Gene3D" id="2.160.10.10">
    <property type="entry name" value="Hexapeptide repeat proteins"/>
    <property type="match status" value="1"/>
</dbReference>
<evidence type="ECO:0000259" key="1">
    <source>
        <dbReference type="SMART" id="SM00065"/>
    </source>
</evidence>
<dbReference type="InterPro" id="IPR011004">
    <property type="entry name" value="Trimer_LpxA-like_sf"/>
</dbReference>
<evidence type="ECO:0000313" key="2">
    <source>
        <dbReference type="EMBL" id="RUS97527.1"/>
    </source>
</evidence>
<protein>
    <recommendedName>
        <fullName evidence="1">GAF domain-containing protein</fullName>
    </recommendedName>
</protein>
<dbReference type="InterPro" id="IPR029016">
    <property type="entry name" value="GAF-like_dom_sf"/>
</dbReference>
<dbReference type="RefSeq" id="WP_106170212.1">
    <property type="nucleotide sequence ID" value="NZ_JAVKZF010000009.1"/>
</dbReference>
<dbReference type="EMBL" id="RSCK01000169">
    <property type="protein sequence ID" value="RUS97527.1"/>
    <property type="molecule type" value="Genomic_DNA"/>
</dbReference>
<evidence type="ECO:0000313" key="3">
    <source>
        <dbReference type="Proteomes" id="UP000282574"/>
    </source>
</evidence>
<feature type="domain" description="GAF" evidence="1">
    <location>
        <begin position="245"/>
        <end position="384"/>
    </location>
</feature>
<gene>
    <name evidence="2" type="ORF">DSM107010_69920</name>
</gene>
<keyword evidence="3" id="KW-1185">Reference proteome</keyword>
<proteinExistence type="predicted"/>
<dbReference type="Pfam" id="PF01590">
    <property type="entry name" value="GAF"/>
    <property type="match status" value="1"/>
</dbReference>
<name>A0AB37U846_9CYAN</name>
<sequence>MNVQLSNFKWRRLREISVTTILKWLPTSASAVILRNQIYRTIFKHIGKAVYLQDGVEFSGTRNLEVGDRVCIYRGVRVNASENNCRISIGERVVLERGVEIGGGENCQIEIGKQTFIGPYTCIDVSGDVKSGKHCSIGDDCWLGYGVKVLDGVTIGRGSIISAGAVVTQDIPPDSVAVGVPARIISNRKPLKLVERSSVLEHVHVFEDNNRLFSLSSSLSQMEMTARLSHQSAQPRARSLSSQFVVNNLLYDLLECIRQVMHVDTVTVLLRTASEQQLTVSATLGLEEEIETKVKIPIGQGFAGQVAASRELAIVYDLAQANVFSTILRKKGLHSMLGVPLLAKDRVIGVFHVGTFRPRHFTSHEAQRMQSVAGRIGLAVGPLLD</sequence>
<dbReference type="SUPFAM" id="SSF51161">
    <property type="entry name" value="Trimeric LpxA-like enzymes"/>
    <property type="match status" value="1"/>
</dbReference>
<dbReference type="InterPro" id="IPR051159">
    <property type="entry name" value="Hexapeptide_acetyltransf"/>
</dbReference>
<dbReference type="Gene3D" id="3.30.450.40">
    <property type="match status" value="1"/>
</dbReference>
<organism evidence="2 3">
    <name type="scientific">Chroococcidiopsis cubana SAG 39.79</name>
    <dbReference type="NCBI Taxonomy" id="388085"/>
    <lineage>
        <taxon>Bacteria</taxon>
        <taxon>Bacillati</taxon>
        <taxon>Cyanobacteriota</taxon>
        <taxon>Cyanophyceae</taxon>
        <taxon>Chroococcidiopsidales</taxon>
        <taxon>Chroococcidiopsidaceae</taxon>
        <taxon>Chroococcidiopsis</taxon>
    </lineage>
</organism>
<dbReference type="Pfam" id="PF00132">
    <property type="entry name" value="Hexapep"/>
    <property type="match status" value="1"/>
</dbReference>
<reference evidence="2 3" key="1">
    <citation type="journal article" date="2019" name="Genome Biol. Evol.">
        <title>Day and night: Metabolic profiles and evolutionary relationships of six axenic non-marine cyanobacteria.</title>
        <authorList>
            <person name="Will S.E."/>
            <person name="Henke P."/>
            <person name="Boedeker C."/>
            <person name="Huang S."/>
            <person name="Brinkmann H."/>
            <person name="Rohde M."/>
            <person name="Jarek M."/>
            <person name="Friedl T."/>
            <person name="Seufert S."/>
            <person name="Schumacher M."/>
            <person name="Overmann J."/>
            <person name="Neumann-Schaal M."/>
            <person name="Petersen J."/>
        </authorList>
    </citation>
    <scope>NUCLEOTIDE SEQUENCE [LARGE SCALE GENOMIC DNA]</scope>
    <source>
        <strain evidence="2 3">SAG 39.79</strain>
    </source>
</reference>
<dbReference type="GO" id="GO:0031470">
    <property type="term" value="C:carboxysome"/>
    <property type="evidence" value="ECO:0007669"/>
    <property type="project" value="UniProtKB-ARBA"/>
</dbReference>
<dbReference type="AlphaFoldDB" id="A0AB37U846"/>